<keyword evidence="3" id="KW-1185">Reference proteome</keyword>
<reference evidence="3" key="1">
    <citation type="journal article" date="2020" name="Stud. Mycol.">
        <title>101 Dothideomycetes genomes: A test case for predicting lifestyles and emergence of pathogens.</title>
        <authorList>
            <person name="Haridas S."/>
            <person name="Albert R."/>
            <person name="Binder M."/>
            <person name="Bloem J."/>
            <person name="LaButti K."/>
            <person name="Salamov A."/>
            <person name="Andreopoulos B."/>
            <person name="Baker S."/>
            <person name="Barry K."/>
            <person name="Bills G."/>
            <person name="Bluhm B."/>
            <person name="Cannon C."/>
            <person name="Castanera R."/>
            <person name="Culley D."/>
            <person name="Daum C."/>
            <person name="Ezra D."/>
            <person name="Gonzalez J."/>
            <person name="Henrissat B."/>
            <person name="Kuo A."/>
            <person name="Liang C."/>
            <person name="Lipzen A."/>
            <person name="Lutzoni F."/>
            <person name="Magnuson J."/>
            <person name="Mondo S."/>
            <person name="Nolan M."/>
            <person name="Ohm R."/>
            <person name="Pangilinan J."/>
            <person name="Park H.-J."/>
            <person name="Ramirez L."/>
            <person name="Alfaro M."/>
            <person name="Sun H."/>
            <person name="Tritt A."/>
            <person name="Yoshinaga Y."/>
            <person name="Zwiers L.-H."/>
            <person name="Turgeon B."/>
            <person name="Goodwin S."/>
            <person name="Spatafora J."/>
            <person name="Crous P."/>
            <person name="Grigoriev I."/>
        </authorList>
    </citation>
    <scope>NUCLEOTIDE SEQUENCE [LARGE SCALE GENOMIC DNA]</scope>
    <source>
        <strain evidence="3">CECT 20119</strain>
    </source>
</reference>
<proteinExistence type="predicted"/>
<protein>
    <recommendedName>
        <fullName evidence="4">Peroxin/Ferlin domain-containing protein</fullName>
    </recommendedName>
</protein>
<sequence length="540" mass="62217">MSTAGTSSRPGSTTNSPPPETTGITLVDHTKTEPAPQQAGSREQPSRTESRHDLSNQPSIERTISRKWTRTSLHHARTQRKYRRYQEDRIVHKTDESENAQATVKGRRERGKTIVKDFWRGKKIKQTQEEDAIIEVLYENQRGFFTIGVPHFSSKSLLNFDPKAWTNARMRGSPVNITNAQVPDPNWEWAWKSWYVDMSRDVDEDGWEYSFAFYGTPWHGSHPWFHSFVRRRRWLRKRVRNHTHHAHGRTPGQKHLSEAHMLTPEYFTIHPSKTRSIDETRAGSIATSNSGLRRSFTSDDDQKDASEVRDIATLLTLLKRATIDREKIVLIRSFLHNAEDELFYLEEEMPHIMSLLMFQNSRRDLLKMLMDDLSAASEHREEHKSDDKEEGEREGKRITYLLKATEAADKQVKKLEYWSDIRTMVREGKTATAVDGSSWDREKWSGADASGPLNNDYSDAKEPGKTSDEVKREMEILERSSTRGTEDEDTRKAKVANEKAEERDEETREEESVPAIASSEGEYKTAEEVPISLDKGKGKA</sequence>
<dbReference type="AlphaFoldDB" id="A0A6A6GF49"/>
<evidence type="ECO:0000313" key="2">
    <source>
        <dbReference type="EMBL" id="KAF2224143.1"/>
    </source>
</evidence>
<feature type="compositionally biased region" description="Basic and acidic residues" evidence="1">
    <location>
        <begin position="44"/>
        <end position="54"/>
    </location>
</feature>
<feature type="compositionally biased region" description="Polar residues" evidence="1">
    <location>
        <begin position="1"/>
        <end position="15"/>
    </location>
</feature>
<dbReference type="Proteomes" id="UP000799538">
    <property type="component" value="Unassembled WGS sequence"/>
</dbReference>
<feature type="compositionally biased region" description="Basic and acidic residues" evidence="1">
    <location>
        <begin position="458"/>
        <end position="506"/>
    </location>
</feature>
<dbReference type="PANTHER" id="PTHR23250">
    <property type="entry name" value="DYSFERLIN-RELATED"/>
    <property type="match status" value="1"/>
</dbReference>
<gene>
    <name evidence="2" type="ORF">BDZ85DRAFT_260468</name>
</gene>
<feature type="region of interest" description="Disordered" evidence="1">
    <location>
        <begin position="1"/>
        <end position="66"/>
    </location>
</feature>
<feature type="region of interest" description="Disordered" evidence="1">
    <location>
        <begin position="429"/>
        <end position="540"/>
    </location>
</feature>
<name>A0A6A6GF49_9PEZI</name>
<evidence type="ECO:0000256" key="1">
    <source>
        <dbReference type="SAM" id="MobiDB-lite"/>
    </source>
</evidence>
<dbReference type="OrthoDB" id="72441at2759"/>
<dbReference type="PANTHER" id="PTHR23250:SF1">
    <property type="entry name" value="TECTONIN BETA-PROPELLER REPEAT-CONTAINING PROTEIN 1"/>
    <property type="match status" value="1"/>
</dbReference>
<accession>A0A6A6GF49</accession>
<evidence type="ECO:0008006" key="4">
    <source>
        <dbReference type="Google" id="ProtNLM"/>
    </source>
</evidence>
<evidence type="ECO:0000313" key="3">
    <source>
        <dbReference type="Proteomes" id="UP000799538"/>
    </source>
</evidence>
<organism evidence="2 3">
    <name type="scientific">Elsinoe ampelina</name>
    <dbReference type="NCBI Taxonomy" id="302913"/>
    <lineage>
        <taxon>Eukaryota</taxon>
        <taxon>Fungi</taxon>
        <taxon>Dikarya</taxon>
        <taxon>Ascomycota</taxon>
        <taxon>Pezizomycotina</taxon>
        <taxon>Dothideomycetes</taxon>
        <taxon>Dothideomycetidae</taxon>
        <taxon>Myriangiales</taxon>
        <taxon>Elsinoaceae</taxon>
        <taxon>Elsinoe</taxon>
    </lineage>
</organism>
<dbReference type="EMBL" id="ML992505">
    <property type="protein sequence ID" value="KAF2224143.1"/>
    <property type="molecule type" value="Genomic_DNA"/>
</dbReference>
<dbReference type="InterPro" id="IPR051513">
    <property type="entry name" value="Tectonin_beta-prop"/>
</dbReference>